<feature type="compositionally biased region" description="Low complexity" evidence="11">
    <location>
        <begin position="45"/>
        <end position="58"/>
    </location>
</feature>
<evidence type="ECO:0000256" key="5">
    <source>
        <dbReference type="ARBA" id="ARBA00022723"/>
    </source>
</evidence>
<dbReference type="InterPro" id="IPR018998">
    <property type="entry name" value="EndoU_C"/>
</dbReference>
<keyword evidence="10" id="KW-0456">Lyase</keyword>
<dbReference type="CDD" id="cd21159">
    <property type="entry name" value="XendoU"/>
    <property type="match status" value="1"/>
</dbReference>
<dbReference type="InParanoid" id="B7GDM1"/>
<dbReference type="KEGG" id="pti:PHATRDRAFT_50299"/>
<dbReference type="Pfam" id="PF09412">
    <property type="entry name" value="XendoU"/>
    <property type="match status" value="1"/>
</dbReference>
<sequence>MFFKIYNETGTCGRNVGDDFGPHRPWNHFATRTSRNVSDAVADAQQPQKPQHPQQEQPTKAADFSALNLKSMSISDAVQECWKVDHNRLKPDIDYVLNVQKGKKPWWPEDKAVDPLFTRVNANVWKKPTFAAFVALLDNYQSNTGQAESMGDKERAEIDYFLDAVMETQPMQLCHAYCHAQQPENIPSDKAAFKKLLFRVWFELYRRERGGSLDSSGFEHVFVGEIRDDKISGFHNWIQFCIEEKKGTVDYRGYIKPKSKTNADTDSNDHVLTLQFHWKGVEKQIGSIFIGVSPEWEMSIYTICFLCGGEKNKLDLRTGSDIFEIEIVCHKMHRDRIGTTYPYVLSHHNS</sequence>
<dbReference type="eggNOG" id="KOG2849">
    <property type="taxonomic scope" value="Eukaryota"/>
</dbReference>
<keyword evidence="14" id="KW-1185">Reference proteome</keyword>
<evidence type="ECO:0000256" key="7">
    <source>
        <dbReference type="ARBA" id="ARBA00022801"/>
    </source>
</evidence>
<dbReference type="GeneID" id="7198966"/>
<accession>B7GDM1</accession>
<dbReference type="GO" id="GO:0003723">
    <property type="term" value="F:RNA binding"/>
    <property type="evidence" value="ECO:0007669"/>
    <property type="project" value="UniProtKB-KW"/>
</dbReference>
<dbReference type="InterPro" id="IPR037227">
    <property type="entry name" value="EndoU-like"/>
</dbReference>
<dbReference type="AlphaFoldDB" id="B7GDM1"/>
<keyword evidence="8" id="KW-0694">RNA-binding</keyword>
<evidence type="ECO:0000313" key="14">
    <source>
        <dbReference type="Proteomes" id="UP000000759"/>
    </source>
</evidence>
<feature type="region of interest" description="Disordered" evidence="11">
    <location>
        <begin position="36"/>
        <end position="60"/>
    </location>
</feature>
<comment type="similarity">
    <text evidence="2">Belongs to the ENDOU family.</text>
</comment>
<feature type="domain" description="EndoU" evidence="12">
    <location>
        <begin position="70"/>
        <end position="346"/>
    </location>
</feature>
<dbReference type="SUPFAM" id="SSF142877">
    <property type="entry name" value="EndoU-like"/>
    <property type="match status" value="1"/>
</dbReference>
<organism evidence="13 14">
    <name type="scientific">Phaeodactylum tricornutum (strain CCAP 1055/1)</name>
    <dbReference type="NCBI Taxonomy" id="556484"/>
    <lineage>
        <taxon>Eukaryota</taxon>
        <taxon>Sar</taxon>
        <taxon>Stramenopiles</taxon>
        <taxon>Ochrophyta</taxon>
        <taxon>Bacillariophyta</taxon>
        <taxon>Bacillariophyceae</taxon>
        <taxon>Bacillariophycidae</taxon>
        <taxon>Naviculales</taxon>
        <taxon>Phaeodactylaceae</taxon>
        <taxon>Phaeodactylum</taxon>
    </lineage>
</organism>
<keyword evidence="4" id="KW-0540">Nuclease</keyword>
<evidence type="ECO:0000313" key="13">
    <source>
        <dbReference type="EMBL" id="EEC43285.1"/>
    </source>
</evidence>
<dbReference type="GO" id="GO:0016829">
    <property type="term" value="F:lyase activity"/>
    <property type="evidence" value="ECO:0007669"/>
    <property type="project" value="UniProtKB-KW"/>
</dbReference>
<dbReference type="InterPro" id="IPR039787">
    <property type="entry name" value="ENDOU"/>
</dbReference>
<dbReference type="OrthoDB" id="430326at2759"/>
<proteinExistence type="inferred from homology"/>
<dbReference type="EMBL" id="CM000630">
    <property type="protein sequence ID" value="EEC43285.1"/>
    <property type="molecule type" value="Genomic_DNA"/>
</dbReference>
<keyword evidence="6" id="KW-0255">Endonuclease</keyword>
<keyword evidence="9" id="KW-0464">Manganese</keyword>
<reference evidence="14" key="2">
    <citation type="submission" date="2008-08" db="EMBL/GenBank/DDBJ databases">
        <authorList>
            <consortium name="Diatom Consortium"/>
            <person name="Grigoriev I."/>
            <person name="Grimwood J."/>
            <person name="Kuo A."/>
            <person name="Otillar R.P."/>
            <person name="Salamov A."/>
            <person name="Detter J.C."/>
            <person name="Lindquist E."/>
            <person name="Shapiro H."/>
            <person name="Lucas S."/>
            <person name="Glavina del Rio T."/>
            <person name="Pitluck S."/>
            <person name="Rokhsar D."/>
            <person name="Bowler C."/>
        </authorList>
    </citation>
    <scope>GENOME REANNOTATION</scope>
    <source>
        <strain evidence="14">CCAP 1055/1</strain>
    </source>
</reference>
<protein>
    <recommendedName>
        <fullName evidence="12">EndoU domain-containing protein</fullName>
    </recommendedName>
</protein>
<dbReference type="GO" id="GO:0004521">
    <property type="term" value="F:RNA endonuclease activity"/>
    <property type="evidence" value="ECO:0007669"/>
    <property type="project" value="InterPro"/>
</dbReference>
<dbReference type="PANTHER" id="PTHR12439">
    <property type="entry name" value="PLACENTAL PROTEIN 11-RELATED"/>
    <property type="match status" value="1"/>
</dbReference>
<evidence type="ECO:0000256" key="3">
    <source>
        <dbReference type="ARBA" id="ARBA00011245"/>
    </source>
</evidence>
<comment type="cofactor">
    <cofactor evidence="1">
        <name>Mn(2+)</name>
        <dbReference type="ChEBI" id="CHEBI:29035"/>
    </cofactor>
</comment>
<evidence type="ECO:0000256" key="6">
    <source>
        <dbReference type="ARBA" id="ARBA00022759"/>
    </source>
</evidence>
<evidence type="ECO:0000256" key="1">
    <source>
        <dbReference type="ARBA" id="ARBA00001936"/>
    </source>
</evidence>
<dbReference type="HOGENOM" id="CLU_048034_1_0_1"/>
<comment type="subunit">
    <text evidence="3">Monomer.</text>
</comment>
<evidence type="ECO:0000256" key="2">
    <source>
        <dbReference type="ARBA" id="ARBA00010168"/>
    </source>
</evidence>
<reference evidence="13 14" key="1">
    <citation type="journal article" date="2008" name="Nature">
        <title>The Phaeodactylum genome reveals the evolutionary history of diatom genomes.</title>
        <authorList>
            <person name="Bowler C."/>
            <person name="Allen A.E."/>
            <person name="Badger J.H."/>
            <person name="Grimwood J."/>
            <person name="Jabbari K."/>
            <person name="Kuo A."/>
            <person name="Maheswari U."/>
            <person name="Martens C."/>
            <person name="Maumus F."/>
            <person name="Otillar R.P."/>
            <person name="Rayko E."/>
            <person name="Salamov A."/>
            <person name="Vandepoele K."/>
            <person name="Beszteri B."/>
            <person name="Gruber A."/>
            <person name="Heijde M."/>
            <person name="Katinka M."/>
            <person name="Mock T."/>
            <person name="Valentin K."/>
            <person name="Verret F."/>
            <person name="Berges J.A."/>
            <person name="Brownlee C."/>
            <person name="Cadoret J.P."/>
            <person name="Chiovitti A."/>
            <person name="Choi C.J."/>
            <person name="Coesel S."/>
            <person name="De Martino A."/>
            <person name="Detter J.C."/>
            <person name="Durkin C."/>
            <person name="Falciatore A."/>
            <person name="Fournet J."/>
            <person name="Haruta M."/>
            <person name="Huysman M.J."/>
            <person name="Jenkins B.D."/>
            <person name="Jiroutova K."/>
            <person name="Jorgensen R.E."/>
            <person name="Joubert Y."/>
            <person name="Kaplan A."/>
            <person name="Kroger N."/>
            <person name="Kroth P.G."/>
            <person name="La Roche J."/>
            <person name="Lindquist E."/>
            <person name="Lommer M."/>
            <person name="Martin-Jezequel V."/>
            <person name="Lopez P.J."/>
            <person name="Lucas S."/>
            <person name="Mangogna M."/>
            <person name="McGinnis K."/>
            <person name="Medlin L.K."/>
            <person name="Montsant A."/>
            <person name="Oudot-Le Secq M.P."/>
            <person name="Napoli C."/>
            <person name="Obornik M."/>
            <person name="Parker M.S."/>
            <person name="Petit J.L."/>
            <person name="Porcel B.M."/>
            <person name="Poulsen N."/>
            <person name="Robison M."/>
            <person name="Rychlewski L."/>
            <person name="Rynearson T.A."/>
            <person name="Schmutz J."/>
            <person name="Shapiro H."/>
            <person name="Siaut M."/>
            <person name="Stanley M."/>
            <person name="Sussman M.R."/>
            <person name="Taylor A.R."/>
            <person name="Vardi A."/>
            <person name="von Dassow P."/>
            <person name="Vyverman W."/>
            <person name="Willis A."/>
            <person name="Wyrwicz L.S."/>
            <person name="Rokhsar D.S."/>
            <person name="Weissenbach J."/>
            <person name="Armbrust E.V."/>
            <person name="Green B.R."/>
            <person name="Van de Peer Y."/>
            <person name="Grigoriev I.V."/>
        </authorList>
    </citation>
    <scope>NUCLEOTIDE SEQUENCE [LARGE SCALE GENOMIC DNA]</scope>
    <source>
        <strain evidence="13 14">CCAP 1055/1</strain>
    </source>
</reference>
<dbReference type="PROSITE" id="PS51959">
    <property type="entry name" value="ENDOU"/>
    <property type="match status" value="1"/>
</dbReference>
<evidence type="ECO:0000256" key="8">
    <source>
        <dbReference type="ARBA" id="ARBA00022884"/>
    </source>
</evidence>
<evidence type="ECO:0000259" key="12">
    <source>
        <dbReference type="PROSITE" id="PS51959"/>
    </source>
</evidence>
<dbReference type="RefSeq" id="XP_002185153.1">
    <property type="nucleotide sequence ID" value="XM_002185117.1"/>
</dbReference>
<name>B7GDM1_PHATC</name>
<dbReference type="GO" id="GO:0046872">
    <property type="term" value="F:metal ion binding"/>
    <property type="evidence" value="ECO:0007669"/>
    <property type="project" value="UniProtKB-KW"/>
</dbReference>
<evidence type="ECO:0000256" key="10">
    <source>
        <dbReference type="ARBA" id="ARBA00023239"/>
    </source>
</evidence>
<evidence type="ECO:0000256" key="4">
    <source>
        <dbReference type="ARBA" id="ARBA00022722"/>
    </source>
</evidence>
<keyword evidence="7" id="KW-0378">Hydrolase</keyword>
<evidence type="ECO:0000256" key="9">
    <source>
        <dbReference type="ARBA" id="ARBA00023211"/>
    </source>
</evidence>
<keyword evidence="5" id="KW-0479">Metal-binding</keyword>
<dbReference type="PANTHER" id="PTHR12439:SF11">
    <property type="entry name" value="URIDYLATE-SPECIFIC ENDORIBONUCLEASE"/>
    <property type="match status" value="1"/>
</dbReference>
<gene>
    <name evidence="13" type="ORF">PHATRDRAFT_50299</name>
</gene>
<dbReference type="Proteomes" id="UP000000759">
    <property type="component" value="Chromosome 28"/>
</dbReference>
<dbReference type="GO" id="GO:0016787">
    <property type="term" value="F:hydrolase activity"/>
    <property type="evidence" value="ECO:0007669"/>
    <property type="project" value="UniProtKB-KW"/>
</dbReference>
<evidence type="ECO:0000256" key="11">
    <source>
        <dbReference type="SAM" id="MobiDB-lite"/>
    </source>
</evidence>
<dbReference type="PaxDb" id="2850-Phatr50299"/>